<gene>
    <name evidence="1" type="ORF">SNE35_24490</name>
</gene>
<organism evidence="1 2">
    <name type="scientific">Roseateles agri</name>
    <dbReference type="NCBI Taxonomy" id="3098619"/>
    <lineage>
        <taxon>Bacteria</taxon>
        <taxon>Pseudomonadati</taxon>
        <taxon>Pseudomonadota</taxon>
        <taxon>Betaproteobacteria</taxon>
        <taxon>Burkholderiales</taxon>
        <taxon>Sphaerotilaceae</taxon>
        <taxon>Roseateles</taxon>
    </lineage>
</organism>
<evidence type="ECO:0000313" key="1">
    <source>
        <dbReference type="EMBL" id="MDY0747684.1"/>
    </source>
</evidence>
<name>A0ABU5DNH0_9BURK</name>
<comment type="caution">
    <text evidence="1">The sequence shown here is derived from an EMBL/GenBank/DDBJ whole genome shotgun (WGS) entry which is preliminary data.</text>
</comment>
<dbReference type="RefSeq" id="WP_320425640.1">
    <property type="nucleotide sequence ID" value="NZ_JAXCLA010000008.1"/>
</dbReference>
<dbReference type="EMBL" id="JAXCLA010000008">
    <property type="protein sequence ID" value="MDY0747684.1"/>
    <property type="molecule type" value="Genomic_DNA"/>
</dbReference>
<keyword evidence="2" id="KW-1185">Reference proteome</keyword>
<protein>
    <submittedName>
        <fullName evidence="1">DUF4865 family protein</fullName>
    </submittedName>
</protein>
<sequence length="194" mass="21598">MLLVHYLHRLPTDYELSILRKRAKERGPVWDAAPDLYFKAFLLRTSGQHGARETSYSSLYLWRGDQAFANFLLSGRYGHVTRSFGRAGIDAHVVLAARPGRGHGARFLIEETVHIGGDVDLERVLAQEPELTRAAAALPGTVAAVSAVDTQRWCLKRYRLAEDLEVPQETGALVYEVAHLSQPLLHSLQVEGLT</sequence>
<dbReference type="InterPro" id="IPR032349">
    <property type="entry name" value="DUF4865"/>
</dbReference>
<accession>A0ABU5DNH0</accession>
<proteinExistence type="predicted"/>
<reference evidence="1 2" key="1">
    <citation type="submission" date="2023-11" db="EMBL/GenBank/DDBJ databases">
        <title>Paucibacter sp. nov., isolated from fresh soil in Korea.</title>
        <authorList>
            <person name="Le N.T.T."/>
        </authorList>
    </citation>
    <scope>NUCLEOTIDE SEQUENCE [LARGE SCALE GENOMIC DNA]</scope>
    <source>
        <strain evidence="1 2">R3-3</strain>
    </source>
</reference>
<dbReference type="Proteomes" id="UP001285263">
    <property type="component" value="Unassembled WGS sequence"/>
</dbReference>
<evidence type="ECO:0000313" key="2">
    <source>
        <dbReference type="Proteomes" id="UP001285263"/>
    </source>
</evidence>
<dbReference type="Pfam" id="PF16157">
    <property type="entry name" value="DUF4865"/>
    <property type="match status" value="1"/>
</dbReference>